<sequence>MITTEIKVLKSGYTQLCFTYSALKKLAKP</sequence>
<organism evidence="1">
    <name type="scientific">Zea mays</name>
    <name type="common">Maize</name>
    <dbReference type="NCBI Taxonomy" id="4577"/>
    <lineage>
        <taxon>Eukaryota</taxon>
        <taxon>Viridiplantae</taxon>
        <taxon>Streptophyta</taxon>
        <taxon>Embryophyta</taxon>
        <taxon>Tracheophyta</taxon>
        <taxon>Spermatophyta</taxon>
        <taxon>Magnoliopsida</taxon>
        <taxon>Liliopsida</taxon>
        <taxon>Poales</taxon>
        <taxon>Poaceae</taxon>
        <taxon>PACMAD clade</taxon>
        <taxon>Panicoideae</taxon>
        <taxon>Andropogonodae</taxon>
        <taxon>Andropogoneae</taxon>
        <taxon>Tripsacinae</taxon>
        <taxon>Zea</taxon>
    </lineage>
</organism>
<dbReference type="AlphaFoldDB" id="C4J2V0"/>
<name>C4J2V0_MAIZE</name>
<evidence type="ECO:0000313" key="1">
    <source>
        <dbReference type="EMBL" id="ACR35500.1"/>
    </source>
</evidence>
<protein>
    <submittedName>
        <fullName evidence="1">Uncharacterized protein</fullName>
    </submittedName>
</protein>
<reference evidence="1" key="1">
    <citation type="journal article" date="2009" name="PLoS Genet.">
        <title>Sequencing, mapping, and analysis of 27,455 maize full-length cDNAs.</title>
        <authorList>
            <person name="Soderlund C."/>
            <person name="Descour A."/>
            <person name="Kudrna D."/>
            <person name="Bomhoff M."/>
            <person name="Boyd L."/>
            <person name="Currie J."/>
            <person name="Angelova A."/>
            <person name="Collura K."/>
            <person name="Wissotski M."/>
            <person name="Ashley E."/>
            <person name="Morrow D."/>
            <person name="Fernandes J."/>
            <person name="Walbot V."/>
            <person name="Yu Y."/>
        </authorList>
    </citation>
    <scope>NUCLEOTIDE SEQUENCE</scope>
    <source>
        <strain evidence="1">B73</strain>
    </source>
</reference>
<proteinExistence type="evidence at transcript level"/>
<accession>C4J2V0</accession>
<reference evidence="1" key="2">
    <citation type="submission" date="2012-06" db="EMBL/GenBank/DDBJ databases">
        <authorList>
            <person name="Yu Y."/>
            <person name="Currie J."/>
            <person name="Lomeli R."/>
            <person name="Angelova A."/>
            <person name="Collura K."/>
            <person name="Wissotski M."/>
            <person name="Campos D."/>
            <person name="Kudrna D."/>
            <person name="Golser W."/>
            <person name="Ashely E."/>
            <person name="Descour A."/>
            <person name="Fernandes J."/>
            <person name="Soderlund C."/>
            <person name="Walbot V."/>
        </authorList>
    </citation>
    <scope>NUCLEOTIDE SEQUENCE</scope>
    <source>
        <strain evidence="1">B73</strain>
    </source>
</reference>
<dbReference type="EMBL" id="BT085147">
    <property type="protein sequence ID" value="ACR35500.1"/>
    <property type="molecule type" value="mRNA"/>
</dbReference>